<proteinExistence type="predicted"/>
<sequence length="326" mass="34984">MPNPKIYASIDVEYQPCTGGQAPETSSNVTQHFQEFSRLELPRLVRRTLESVIEQEAQPLEDKLKERLVDIVKECQTQLVNMFQATVGGGPAAMMALTHPPPPPPEATTQQSGGGSGCDEDAAFELFPGFDSSLPVRIIAPAPAPAPAPAAPNEQPFPELMGGRGGTTSSKDFNINNDFQPTYQQPPSPRQTSSGSDSPDSFEYDSANWTTVSTNFIIPPPPPPPPTIYVRHDDVTMMTQNVTTATATDIAAGASNEYVHVGLGGYYDIFQEQERASFVGELSDDSLDAEFDPVAAWAFVDALPAADASSELTMTELGSGWSGWSV</sequence>
<dbReference type="Proteomes" id="UP001140560">
    <property type="component" value="Unassembled WGS sequence"/>
</dbReference>
<feature type="compositionally biased region" description="Polar residues" evidence="1">
    <location>
        <begin position="190"/>
        <end position="199"/>
    </location>
</feature>
<evidence type="ECO:0000256" key="1">
    <source>
        <dbReference type="SAM" id="MobiDB-lite"/>
    </source>
</evidence>
<accession>A0A9W9CNW3</accession>
<evidence type="ECO:0000313" key="2">
    <source>
        <dbReference type="EMBL" id="KAJ4373408.1"/>
    </source>
</evidence>
<dbReference type="EMBL" id="JAPEUY010000005">
    <property type="protein sequence ID" value="KAJ4373408.1"/>
    <property type="molecule type" value="Genomic_DNA"/>
</dbReference>
<comment type="caution">
    <text evidence="2">The sequence shown here is derived from an EMBL/GenBank/DDBJ whole genome shotgun (WGS) entry which is preliminary data.</text>
</comment>
<name>A0A9W9CNW3_9PLEO</name>
<keyword evidence="3" id="KW-1185">Reference proteome</keyword>
<feature type="region of interest" description="Disordered" evidence="1">
    <location>
        <begin position="145"/>
        <end position="205"/>
    </location>
</feature>
<evidence type="ECO:0000313" key="3">
    <source>
        <dbReference type="Proteomes" id="UP001140560"/>
    </source>
</evidence>
<dbReference type="OrthoDB" id="4738706at2759"/>
<feature type="compositionally biased region" description="Polar residues" evidence="1">
    <location>
        <begin position="167"/>
        <end position="183"/>
    </location>
</feature>
<organism evidence="2 3">
    <name type="scientific">Neocucurbitaria cava</name>
    <dbReference type="NCBI Taxonomy" id="798079"/>
    <lineage>
        <taxon>Eukaryota</taxon>
        <taxon>Fungi</taxon>
        <taxon>Dikarya</taxon>
        <taxon>Ascomycota</taxon>
        <taxon>Pezizomycotina</taxon>
        <taxon>Dothideomycetes</taxon>
        <taxon>Pleosporomycetidae</taxon>
        <taxon>Pleosporales</taxon>
        <taxon>Pleosporineae</taxon>
        <taxon>Cucurbitariaceae</taxon>
        <taxon>Neocucurbitaria</taxon>
    </lineage>
</organism>
<protein>
    <submittedName>
        <fullName evidence="2">Uncharacterized protein</fullName>
    </submittedName>
</protein>
<feature type="region of interest" description="Disordered" evidence="1">
    <location>
        <begin position="98"/>
        <end position="121"/>
    </location>
</feature>
<gene>
    <name evidence="2" type="ORF">N0V83_003703</name>
</gene>
<reference evidence="2" key="1">
    <citation type="submission" date="2022-10" db="EMBL/GenBank/DDBJ databases">
        <title>Tapping the CABI collections for fungal endophytes: first genome assemblies for Collariella, Neodidymelliopsis, Ascochyta clinopodiicola, Didymella pomorum, Didymosphaeria variabile, Neocosmospora piperis and Neocucurbitaria cava.</title>
        <authorList>
            <person name="Hill R."/>
        </authorList>
    </citation>
    <scope>NUCLEOTIDE SEQUENCE</scope>
    <source>
        <strain evidence="2">IMI 356814</strain>
    </source>
</reference>
<dbReference type="AlphaFoldDB" id="A0A9W9CNW3"/>